<evidence type="ECO:0000259" key="2">
    <source>
        <dbReference type="Pfam" id="PF05569"/>
    </source>
</evidence>
<evidence type="ECO:0000256" key="1">
    <source>
        <dbReference type="SAM" id="Phobius"/>
    </source>
</evidence>
<gene>
    <name evidence="3" type="ORF">SAMN04488552_0631</name>
</gene>
<dbReference type="PANTHER" id="PTHR34978">
    <property type="entry name" value="POSSIBLE SENSOR-TRANSDUCER PROTEIN BLAR"/>
    <property type="match status" value="1"/>
</dbReference>
<dbReference type="InterPro" id="IPR052173">
    <property type="entry name" value="Beta-lactam_resp_regulator"/>
</dbReference>
<dbReference type="Proteomes" id="UP000198858">
    <property type="component" value="Chromosome I"/>
</dbReference>
<keyword evidence="1" id="KW-0472">Membrane</keyword>
<keyword evidence="1" id="KW-1133">Transmembrane helix</keyword>
<protein>
    <submittedName>
        <fullName evidence="3">BlaR1 peptidase M56</fullName>
    </submittedName>
</protein>
<dbReference type="InterPro" id="IPR008756">
    <property type="entry name" value="Peptidase_M56"/>
</dbReference>
<evidence type="ECO:0000313" key="4">
    <source>
        <dbReference type="Proteomes" id="UP000198858"/>
    </source>
</evidence>
<keyword evidence="4" id="KW-1185">Reference proteome</keyword>
<accession>A0A1H1L8F4</accession>
<evidence type="ECO:0000313" key="3">
    <source>
        <dbReference type="EMBL" id="SDR70864.1"/>
    </source>
</evidence>
<feature type="transmembrane region" description="Helical" evidence="1">
    <location>
        <begin position="87"/>
        <end position="108"/>
    </location>
</feature>
<proteinExistence type="predicted"/>
<dbReference type="Pfam" id="PF05569">
    <property type="entry name" value="Peptidase_M56"/>
    <property type="match status" value="1"/>
</dbReference>
<feature type="transmembrane region" description="Helical" evidence="1">
    <location>
        <begin position="38"/>
        <end position="55"/>
    </location>
</feature>
<dbReference type="PANTHER" id="PTHR34978:SF3">
    <property type="entry name" value="SLR0241 PROTEIN"/>
    <property type="match status" value="1"/>
</dbReference>
<dbReference type="STRING" id="1250231.SAMN04488552_0631"/>
<dbReference type="RefSeq" id="WP_089661258.1">
    <property type="nucleotide sequence ID" value="NZ_LT629745.1"/>
</dbReference>
<dbReference type="CDD" id="cd07341">
    <property type="entry name" value="M56_BlaR1_MecR1_like"/>
    <property type="match status" value="1"/>
</dbReference>
<name>A0A1H1L8F4_9FLAO</name>
<reference evidence="3 4" key="1">
    <citation type="submission" date="2016-10" db="EMBL/GenBank/DDBJ databases">
        <authorList>
            <person name="Varghese N."/>
            <person name="Submissions S."/>
        </authorList>
    </citation>
    <scope>NUCLEOTIDE SEQUENCE [LARGE SCALE GENOMIC DNA]</scope>
    <source>
        <strain evidence="3 4">Mar_2010_102</strain>
    </source>
</reference>
<dbReference type="AlphaFoldDB" id="A0A1H1L8F4"/>
<sequence length="706" mass="80524">MESFLIYILKASALLGIFYLSYLFLLKRETTFQLNRKFLISGLFTSIFLPLIYFTKKVYIEANPVPFDFFTTTTESTAVPMHTPTDWWSIAGMTYIVITGFFIFRLCLQLGSVLKILLNNNSNKHAGLNYLEVSANQLPFSFFHYIVYNPAKHSQKDLDLILEHEKVHARQFHSVDIILVNLISCFFWFNPFTWFYKRSVEQNLEFIADRETVNNKAEIKEYQHALVKVSIADLKPALTNHFYQSFIKKRILMLNKKSSTQSPAWKLSLVMPLLLAFMLLFNVKTEAQIVPQEETEETTELAEEIEIIEVQEEFEEEKEIEIEQHQETDELIEISAGEEPEKVHIIEIDNSKRRNPEMMIGADPLYVINNMEYKSSRLENKYIALNSRLNFIPASEAIKRYGNKGENGAVIIPNGTIIRNFDKKLKEAQELSTNFSGKFLSVGDNGKPSIIEIRSSKNSNEAFIQPYSFRSGNVSGIKNINATQYAFSPKSDYQIIYGSNSENSAKSSGVKVRAMSPSSSNNGRVIEWKTKSKDKSQAVWNQKDSNKVYIQTQDRKPIYVIDDEIMGKDFIVNSIKPEEIAAINVLKGDKATEKYGKKGKYGVIEVHTKASGYKATNKKPEIVVFGINKDFTDSDLESLKENIMESTGTKVQFSGIQRNSNNEITKIEVSVENGDQKASANWDDTNGIPKISIGFSEKKGVFIRTF</sequence>
<feature type="transmembrane region" description="Helical" evidence="1">
    <location>
        <begin position="6"/>
        <end position="26"/>
    </location>
</feature>
<feature type="domain" description="Peptidase M56" evidence="2">
    <location>
        <begin position="152"/>
        <end position="254"/>
    </location>
</feature>
<dbReference type="EMBL" id="LT629745">
    <property type="protein sequence ID" value="SDR70864.1"/>
    <property type="molecule type" value="Genomic_DNA"/>
</dbReference>
<organism evidence="3 4">
    <name type="scientific">Christiangramia echinicola</name>
    <dbReference type="NCBI Taxonomy" id="279359"/>
    <lineage>
        <taxon>Bacteria</taxon>
        <taxon>Pseudomonadati</taxon>
        <taxon>Bacteroidota</taxon>
        <taxon>Flavobacteriia</taxon>
        <taxon>Flavobacteriales</taxon>
        <taxon>Flavobacteriaceae</taxon>
        <taxon>Christiangramia</taxon>
    </lineage>
</organism>
<keyword evidence="1" id="KW-0812">Transmembrane</keyword>